<keyword evidence="2 5" id="KW-0812">Transmembrane</keyword>
<feature type="transmembrane region" description="Helical" evidence="5">
    <location>
        <begin position="60"/>
        <end position="78"/>
    </location>
</feature>
<dbReference type="InterPro" id="IPR047662">
    <property type="entry name" value="SemiSWEET"/>
</dbReference>
<dbReference type="RefSeq" id="WP_343764483.1">
    <property type="nucleotide sequence ID" value="NZ_BAAAFG010000012.1"/>
</dbReference>
<gene>
    <name evidence="6" type="ORF">GCM10009117_09230</name>
</gene>
<sequence length="87" mass="9644">MTSETLGHIAAFLTTFSFVPQAYITLKTQNTAGISLTMYIIFFLGVLSWLIYGIQIENSPIIFANSITIVLAALILFVKIKNTLKKT</sequence>
<name>A0ABP3XU24_9FLAO</name>
<feature type="transmembrane region" description="Helical" evidence="5">
    <location>
        <begin position="6"/>
        <end position="24"/>
    </location>
</feature>
<evidence type="ECO:0000256" key="2">
    <source>
        <dbReference type="ARBA" id="ARBA00022692"/>
    </source>
</evidence>
<feature type="transmembrane region" description="Helical" evidence="5">
    <location>
        <begin position="36"/>
        <end position="54"/>
    </location>
</feature>
<evidence type="ECO:0000313" key="7">
    <source>
        <dbReference type="Proteomes" id="UP001500507"/>
    </source>
</evidence>
<evidence type="ECO:0000313" key="6">
    <source>
        <dbReference type="EMBL" id="GAA0871777.1"/>
    </source>
</evidence>
<dbReference type="InterPro" id="IPR006603">
    <property type="entry name" value="PQ-loop_rpt"/>
</dbReference>
<proteinExistence type="predicted"/>
<dbReference type="NCBIfam" id="NF037968">
    <property type="entry name" value="SemiSWEET_2"/>
    <property type="match status" value="1"/>
</dbReference>
<dbReference type="Proteomes" id="UP001500507">
    <property type="component" value="Unassembled WGS sequence"/>
</dbReference>
<evidence type="ECO:0000256" key="4">
    <source>
        <dbReference type="ARBA" id="ARBA00023136"/>
    </source>
</evidence>
<dbReference type="Gene3D" id="1.20.1280.290">
    <property type="match status" value="1"/>
</dbReference>
<accession>A0ABP3XU24</accession>
<protein>
    <submittedName>
        <fullName evidence="6">SemiSWEET transporter</fullName>
    </submittedName>
</protein>
<keyword evidence="7" id="KW-1185">Reference proteome</keyword>
<evidence type="ECO:0000256" key="1">
    <source>
        <dbReference type="ARBA" id="ARBA00004141"/>
    </source>
</evidence>
<keyword evidence="4 5" id="KW-0472">Membrane</keyword>
<dbReference type="Pfam" id="PF04193">
    <property type="entry name" value="PQ-loop"/>
    <property type="match status" value="1"/>
</dbReference>
<organism evidence="6 7">
    <name type="scientific">Gangjinia marincola</name>
    <dbReference type="NCBI Taxonomy" id="578463"/>
    <lineage>
        <taxon>Bacteria</taxon>
        <taxon>Pseudomonadati</taxon>
        <taxon>Bacteroidota</taxon>
        <taxon>Flavobacteriia</taxon>
        <taxon>Flavobacteriales</taxon>
        <taxon>Flavobacteriaceae</taxon>
        <taxon>Gangjinia</taxon>
    </lineage>
</organism>
<dbReference type="EMBL" id="BAAAFG010000012">
    <property type="protein sequence ID" value="GAA0871777.1"/>
    <property type="molecule type" value="Genomic_DNA"/>
</dbReference>
<keyword evidence="3 5" id="KW-1133">Transmembrane helix</keyword>
<evidence type="ECO:0000256" key="5">
    <source>
        <dbReference type="SAM" id="Phobius"/>
    </source>
</evidence>
<comment type="subcellular location">
    <subcellularLocation>
        <location evidence="1">Membrane</location>
        <topology evidence="1">Multi-pass membrane protein</topology>
    </subcellularLocation>
</comment>
<comment type="caution">
    <text evidence="6">The sequence shown here is derived from an EMBL/GenBank/DDBJ whole genome shotgun (WGS) entry which is preliminary data.</text>
</comment>
<evidence type="ECO:0000256" key="3">
    <source>
        <dbReference type="ARBA" id="ARBA00022989"/>
    </source>
</evidence>
<reference evidence="7" key="1">
    <citation type="journal article" date="2019" name="Int. J. Syst. Evol. Microbiol.">
        <title>The Global Catalogue of Microorganisms (GCM) 10K type strain sequencing project: providing services to taxonomists for standard genome sequencing and annotation.</title>
        <authorList>
            <consortium name="The Broad Institute Genomics Platform"/>
            <consortium name="The Broad Institute Genome Sequencing Center for Infectious Disease"/>
            <person name="Wu L."/>
            <person name="Ma J."/>
        </authorList>
    </citation>
    <scope>NUCLEOTIDE SEQUENCE [LARGE SCALE GENOMIC DNA]</scope>
    <source>
        <strain evidence="7">JCM 16082</strain>
    </source>
</reference>